<sequence>MSLPTLPQELLLTILELSLPYTFEDLALTCKSLYRAAVPLLEKHNRARKRYRNWKFGPSTVESVVELLCEIAVNPVVARYIVHADLGDESVPTNVSDTWPLSALATLIEQSEHLAALTPRGSDLQLTTHWYQNIVTFPGYTAWRGPFHYPIAFLLTLLTNVESLALPQGWRGPSHFQQMASGAERLCDVATLIQRLIKHANDAELDDQPLQKLRTLCPTRNVHPQFGVNMDTIFPFLGLDSLREAHHESGTHEPSYEQEMASYYGPHNFTLGKNLEVLKLRDYVLNEHGANRVFKDMHRLWSLDFEYCKKGVSVFDWHANDFISTLMDHVGSTLERLVLTAGLINQKTQIIHCSLHRFQVLAHLDIDTVFFVHSKGSMGYVAQGGFEDEGEDDIYESMFGVGIGGEPNRLVDMLPSSLRTLVIRAPATDRDYDCLVRCFFNGFEEEREGRLPLLIEARVHMRVEDFYGHTLEDADFWVRQTDRFFGDQSFVEFQFEE</sequence>
<evidence type="ECO:0000313" key="2">
    <source>
        <dbReference type="Proteomes" id="UP000594364"/>
    </source>
</evidence>
<dbReference type="EMBL" id="CP031388">
    <property type="protein sequence ID" value="QPH04209.1"/>
    <property type="molecule type" value="Genomic_DNA"/>
</dbReference>
<accession>A0A7S9KUA4</accession>
<organism evidence="1 2">
    <name type="scientific">Epichloe festucae (strain Fl1)</name>
    <dbReference type="NCBI Taxonomy" id="877507"/>
    <lineage>
        <taxon>Eukaryota</taxon>
        <taxon>Fungi</taxon>
        <taxon>Dikarya</taxon>
        <taxon>Ascomycota</taxon>
        <taxon>Pezizomycotina</taxon>
        <taxon>Sordariomycetes</taxon>
        <taxon>Hypocreomycetidae</taxon>
        <taxon>Hypocreales</taxon>
        <taxon>Clavicipitaceae</taxon>
        <taxon>Epichloe</taxon>
    </lineage>
</organism>
<dbReference type="Proteomes" id="UP000594364">
    <property type="component" value="Chromosome 4"/>
</dbReference>
<evidence type="ECO:0008006" key="3">
    <source>
        <dbReference type="Google" id="ProtNLM"/>
    </source>
</evidence>
<keyword evidence="2" id="KW-1185">Reference proteome</keyword>
<dbReference type="AlphaFoldDB" id="A0A7S9KUA4"/>
<reference evidence="1 2" key="1">
    <citation type="journal article" date="2018" name="PLoS Genet.">
        <title>Repeat elements organise 3D genome structure and mediate transcription in the filamentous fungus Epichloe festucae.</title>
        <authorList>
            <person name="Winter D.J."/>
            <person name="Ganley A.R.D."/>
            <person name="Young C.A."/>
            <person name="Liachko I."/>
            <person name="Schardl C.L."/>
            <person name="Dupont P.Y."/>
            <person name="Berry D."/>
            <person name="Ram A."/>
            <person name="Scott B."/>
            <person name="Cox M.P."/>
        </authorList>
    </citation>
    <scope>NUCLEOTIDE SEQUENCE [LARGE SCALE GENOMIC DNA]</scope>
    <source>
        <strain evidence="1 2">Fl1</strain>
    </source>
</reference>
<name>A0A7S9KUA4_EPIFF</name>
<protein>
    <recommendedName>
        <fullName evidence="3">F-box domain-containing protein</fullName>
    </recommendedName>
</protein>
<proteinExistence type="predicted"/>
<gene>
    <name evidence="1" type="ORF">C2857_001037</name>
</gene>
<dbReference type="OrthoDB" id="5421601at2759"/>
<evidence type="ECO:0000313" key="1">
    <source>
        <dbReference type="EMBL" id="QPH04209.1"/>
    </source>
</evidence>